<dbReference type="GO" id="GO:0016491">
    <property type="term" value="F:oxidoreductase activity"/>
    <property type="evidence" value="ECO:0007669"/>
    <property type="project" value="UniProtKB-KW"/>
</dbReference>
<proteinExistence type="inferred from homology"/>
<dbReference type="SUPFAM" id="SSF51735">
    <property type="entry name" value="NAD(P)-binding Rossmann-fold domains"/>
    <property type="match status" value="1"/>
</dbReference>
<evidence type="ECO:0000313" key="3">
    <source>
        <dbReference type="EMBL" id="SFJ17828.1"/>
    </source>
</evidence>
<accession>A0A1I3P8F2</accession>
<name>A0A1I3P8F2_9BACL</name>
<dbReference type="STRING" id="46223.SAMN05421852_105136"/>
<gene>
    <name evidence="3" type="ORF">SAMN05421852_105136</name>
</gene>
<dbReference type="InterPro" id="IPR002347">
    <property type="entry name" value="SDR_fam"/>
</dbReference>
<evidence type="ECO:0000256" key="2">
    <source>
        <dbReference type="ARBA" id="ARBA00023002"/>
    </source>
</evidence>
<protein>
    <recommendedName>
        <fullName evidence="5">NAD(P)-dependent dehydrogenase, short-chain alcohol dehydrogenase family</fullName>
    </recommendedName>
</protein>
<dbReference type="Proteomes" id="UP000199545">
    <property type="component" value="Unassembled WGS sequence"/>
</dbReference>
<dbReference type="InterPro" id="IPR020904">
    <property type="entry name" value="Sc_DH/Rdtase_CS"/>
</dbReference>
<dbReference type="InterPro" id="IPR036291">
    <property type="entry name" value="NAD(P)-bd_dom_sf"/>
</dbReference>
<dbReference type="PRINTS" id="PR00081">
    <property type="entry name" value="GDHRDH"/>
</dbReference>
<dbReference type="CDD" id="cd05233">
    <property type="entry name" value="SDR_c"/>
    <property type="match status" value="1"/>
</dbReference>
<organism evidence="3 4">
    <name type="scientific">Thermoflavimicrobium dichotomicum</name>
    <dbReference type="NCBI Taxonomy" id="46223"/>
    <lineage>
        <taxon>Bacteria</taxon>
        <taxon>Bacillati</taxon>
        <taxon>Bacillota</taxon>
        <taxon>Bacilli</taxon>
        <taxon>Bacillales</taxon>
        <taxon>Thermoactinomycetaceae</taxon>
        <taxon>Thermoflavimicrobium</taxon>
    </lineage>
</organism>
<dbReference type="PANTHER" id="PTHR42879">
    <property type="entry name" value="3-OXOACYL-(ACYL-CARRIER-PROTEIN) REDUCTASE"/>
    <property type="match status" value="1"/>
</dbReference>
<dbReference type="PROSITE" id="PS00061">
    <property type="entry name" value="ADH_SHORT"/>
    <property type="match status" value="1"/>
</dbReference>
<dbReference type="AlphaFoldDB" id="A0A1I3P8F2"/>
<dbReference type="OrthoDB" id="112317at2"/>
<dbReference type="PRINTS" id="PR00080">
    <property type="entry name" value="SDRFAMILY"/>
</dbReference>
<dbReference type="Gene3D" id="3.40.50.720">
    <property type="entry name" value="NAD(P)-binding Rossmann-like Domain"/>
    <property type="match status" value="1"/>
</dbReference>
<dbReference type="FunFam" id="3.40.50.720:FF:000084">
    <property type="entry name" value="Short-chain dehydrogenase reductase"/>
    <property type="match status" value="1"/>
</dbReference>
<keyword evidence="4" id="KW-1185">Reference proteome</keyword>
<evidence type="ECO:0008006" key="5">
    <source>
        <dbReference type="Google" id="ProtNLM"/>
    </source>
</evidence>
<comment type="similarity">
    <text evidence="1">Belongs to the short-chain dehydrogenases/reductases (SDR) family.</text>
</comment>
<sequence length="258" mass="27763">MRLKNKIAIVTGAGKGIGRGIAKVFAQEGATVIIATLGEDEGTATEKEIAESGGQAWFIQTDVSKIDSIQNMVQQVVKRYGRIDILVNNAGVTLFKTLLDATVEDWEFVMNIDLRGVFFCSKYVASEMIKGGIRGSIINISSNHAIATLPDTEIYAAAKAGVIGMTKSMALSLGKYGIRVNAICPGFTDTPHLQNWFSKQEAWVRQGVNEIHALGRIGTPEDVGYLAVYLASDESEMMTGGQLVLDGGVTARLYNSLP</sequence>
<dbReference type="GO" id="GO:0008206">
    <property type="term" value="P:bile acid metabolic process"/>
    <property type="evidence" value="ECO:0007669"/>
    <property type="project" value="UniProtKB-ARBA"/>
</dbReference>
<dbReference type="NCBIfam" id="NF005559">
    <property type="entry name" value="PRK07231.1"/>
    <property type="match status" value="1"/>
</dbReference>
<dbReference type="EMBL" id="FORR01000005">
    <property type="protein sequence ID" value="SFJ17828.1"/>
    <property type="molecule type" value="Genomic_DNA"/>
</dbReference>
<keyword evidence="2" id="KW-0560">Oxidoreductase</keyword>
<reference evidence="3 4" key="1">
    <citation type="submission" date="2016-10" db="EMBL/GenBank/DDBJ databases">
        <authorList>
            <person name="de Groot N.N."/>
        </authorList>
    </citation>
    <scope>NUCLEOTIDE SEQUENCE [LARGE SCALE GENOMIC DNA]</scope>
    <source>
        <strain evidence="3 4">DSM 44778</strain>
    </source>
</reference>
<dbReference type="Pfam" id="PF13561">
    <property type="entry name" value="adh_short_C2"/>
    <property type="match status" value="1"/>
</dbReference>
<dbReference type="RefSeq" id="WP_093229207.1">
    <property type="nucleotide sequence ID" value="NZ_FORR01000005.1"/>
</dbReference>
<dbReference type="InterPro" id="IPR050259">
    <property type="entry name" value="SDR"/>
</dbReference>
<evidence type="ECO:0000313" key="4">
    <source>
        <dbReference type="Proteomes" id="UP000199545"/>
    </source>
</evidence>
<dbReference type="PANTHER" id="PTHR42879:SF2">
    <property type="entry name" value="3-OXOACYL-[ACYL-CARRIER-PROTEIN] REDUCTASE FABG"/>
    <property type="match status" value="1"/>
</dbReference>
<evidence type="ECO:0000256" key="1">
    <source>
        <dbReference type="ARBA" id="ARBA00006484"/>
    </source>
</evidence>